<accession>A0ABQ9FD26</accession>
<evidence type="ECO:0000313" key="1">
    <source>
        <dbReference type="EMBL" id="KAJ8315218.1"/>
    </source>
</evidence>
<gene>
    <name evidence="1" type="ORF">KUTeg_007368</name>
</gene>
<dbReference type="PANTHER" id="PTHR46289:SF14">
    <property type="entry name" value="DUF4371 DOMAIN-CONTAINING PROTEIN"/>
    <property type="match status" value="1"/>
</dbReference>
<dbReference type="PANTHER" id="PTHR46289">
    <property type="entry name" value="52 KDA REPRESSOR OF THE INHIBITOR OF THE PROTEIN KINASE-LIKE PROTEIN-RELATED"/>
    <property type="match status" value="1"/>
</dbReference>
<dbReference type="EMBL" id="JARBDR010000337">
    <property type="protein sequence ID" value="KAJ8315218.1"/>
    <property type="molecule type" value="Genomic_DNA"/>
</dbReference>
<comment type="caution">
    <text evidence="1">The sequence shown here is derived from an EMBL/GenBank/DDBJ whole genome shotgun (WGS) entry which is preliminary data.</text>
</comment>
<reference evidence="1 2" key="1">
    <citation type="submission" date="2022-12" db="EMBL/GenBank/DDBJ databases">
        <title>Chromosome-level genome of Tegillarca granosa.</title>
        <authorList>
            <person name="Kim J."/>
        </authorList>
    </citation>
    <scope>NUCLEOTIDE SEQUENCE [LARGE SCALE GENOMIC DNA]</scope>
    <source>
        <strain evidence="1">Teg-2019</strain>
        <tissue evidence="1">Adductor muscle</tissue>
    </source>
</reference>
<dbReference type="InterPro" id="IPR012337">
    <property type="entry name" value="RNaseH-like_sf"/>
</dbReference>
<dbReference type="SUPFAM" id="SSF53098">
    <property type="entry name" value="Ribonuclease H-like"/>
    <property type="match status" value="1"/>
</dbReference>
<evidence type="ECO:0000313" key="2">
    <source>
        <dbReference type="Proteomes" id="UP001217089"/>
    </source>
</evidence>
<keyword evidence="2" id="KW-1185">Reference proteome</keyword>
<dbReference type="InterPro" id="IPR052958">
    <property type="entry name" value="IFN-induced_PKR_regulator"/>
</dbReference>
<sequence length="136" mass="15700">MRFQSYDYAAAMSGKHRGVKARIRQQKFVHCKAHCLNLAIVHACNDPCIRTMMATVQEVNFMYDYSVKRLLVFQNELADDADLQERLQKSTKLKTLCETRWTSRAEALSTFKSAYGVVIHALEYLHENGDEEEGQH</sequence>
<organism evidence="1 2">
    <name type="scientific">Tegillarca granosa</name>
    <name type="common">Malaysian cockle</name>
    <name type="synonym">Anadara granosa</name>
    <dbReference type="NCBI Taxonomy" id="220873"/>
    <lineage>
        <taxon>Eukaryota</taxon>
        <taxon>Metazoa</taxon>
        <taxon>Spiralia</taxon>
        <taxon>Lophotrochozoa</taxon>
        <taxon>Mollusca</taxon>
        <taxon>Bivalvia</taxon>
        <taxon>Autobranchia</taxon>
        <taxon>Pteriomorphia</taxon>
        <taxon>Arcoida</taxon>
        <taxon>Arcoidea</taxon>
        <taxon>Arcidae</taxon>
        <taxon>Tegillarca</taxon>
    </lineage>
</organism>
<name>A0ABQ9FD26_TEGGR</name>
<dbReference type="Proteomes" id="UP001217089">
    <property type="component" value="Unassembled WGS sequence"/>
</dbReference>
<protein>
    <submittedName>
        <fullName evidence="1">Uncharacterized protein</fullName>
    </submittedName>
</protein>
<proteinExistence type="predicted"/>